<dbReference type="Proteomes" id="UP000005240">
    <property type="component" value="Unassembled WGS sequence"/>
</dbReference>
<accession>A0A180GG35</accession>
<reference evidence="1" key="1">
    <citation type="submission" date="2009-11" db="EMBL/GenBank/DDBJ databases">
        <authorList>
            <consortium name="The Broad Institute Genome Sequencing Platform"/>
            <person name="Ward D."/>
            <person name="Feldgarden M."/>
            <person name="Earl A."/>
            <person name="Young S.K."/>
            <person name="Zeng Q."/>
            <person name="Koehrsen M."/>
            <person name="Alvarado L."/>
            <person name="Berlin A."/>
            <person name="Bochicchio J."/>
            <person name="Borenstein D."/>
            <person name="Chapman S.B."/>
            <person name="Chen Z."/>
            <person name="Engels R."/>
            <person name="Freedman E."/>
            <person name="Gellesch M."/>
            <person name="Goldberg J."/>
            <person name="Griggs A."/>
            <person name="Gujja S."/>
            <person name="Heilman E."/>
            <person name="Heiman D."/>
            <person name="Hepburn T."/>
            <person name="Howarth C."/>
            <person name="Jen D."/>
            <person name="Larson L."/>
            <person name="Lewis B."/>
            <person name="Mehta T."/>
            <person name="Park D."/>
            <person name="Pearson M."/>
            <person name="Roberts A."/>
            <person name="Saif S."/>
            <person name="Shea T."/>
            <person name="Shenoy N."/>
            <person name="Sisk P."/>
            <person name="Stolte C."/>
            <person name="Sykes S."/>
            <person name="Thomson T."/>
            <person name="Walk T."/>
            <person name="White J."/>
            <person name="Yandava C."/>
            <person name="Izard J."/>
            <person name="Baranova O.V."/>
            <person name="Blanton J.M."/>
            <person name="Tanner A.C."/>
            <person name="Dewhirst F.E."/>
            <person name="Haas B."/>
            <person name="Nusbaum C."/>
            <person name="Birren B."/>
        </authorList>
    </citation>
    <scope>NUCLEOTIDE SEQUENCE [LARGE SCALE GENOMIC DNA]</scope>
    <source>
        <strain evidence="1">1-1 BBBD Race 1</strain>
    </source>
</reference>
<reference evidence="1" key="2">
    <citation type="submission" date="2016-05" db="EMBL/GenBank/DDBJ databases">
        <title>Comparative analysis highlights variable genome content of wheat rusts and divergence of the mating loci.</title>
        <authorList>
            <person name="Cuomo C.A."/>
            <person name="Bakkeren G."/>
            <person name="Szabo L."/>
            <person name="Khalil H."/>
            <person name="Joly D."/>
            <person name="Goldberg J."/>
            <person name="Young S."/>
            <person name="Zeng Q."/>
            <person name="Fellers J."/>
        </authorList>
    </citation>
    <scope>NUCLEOTIDE SEQUENCE [LARGE SCALE GENOMIC DNA]</scope>
    <source>
        <strain evidence="1">1-1 BBBD Race 1</strain>
    </source>
</reference>
<name>A0A180GG35_PUCT1</name>
<keyword evidence="3" id="KW-1185">Reference proteome</keyword>
<evidence type="ECO:0000313" key="1">
    <source>
        <dbReference type="EMBL" id="OAV91696.1"/>
    </source>
</evidence>
<evidence type="ECO:0000313" key="3">
    <source>
        <dbReference type="Proteomes" id="UP000005240"/>
    </source>
</evidence>
<dbReference type="VEuPathDB" id="FungiDB:PTTG_06472"/>
<gene>
    <name evidence="1" type="ORF">PTTG_06472</name>
</gene>
<evidence type="ECO:0000313" key="2">
    <source>
        <dbReference type="EnsemblFungi" id="PTTG_06472-t43_1-p1"/>
    </source>
</evidence>
<sequence length="288" mass="32719">MEIDEEIQIEDNQFGPSVFSDGNLLILRKVIKLTKLPAWLNRLSHLFGDASAGKVRSADWITLITIFLPFAIVEMKKSPRSDFVDAWYHLAMLTELAMLYQTNEHIVQKYLYHVVSYRSNITNNHPDISPTPNHHMACHLAKQLRGYGPANFLAAWHFEQINGILQKAPLNKKLNQMDFSMLKHIGRASNLVVLMESPNIPALVSKLGPLFCQQKKLCSLLGDVGTFSGENLQVKNIKTFKTDMRIPPVLYERVISILNGQNPSSKISYVNKQHGDFGKKIQSTFSWE</sequence>
<dbReference type="OrthoDB" id="2507524at2759"/>
<proteinExistence type="predicted"/>
<reference evidence="2" key="4">
    <citation type="submission" date="2025-05" db="UniProtKB">
        <authorList>
            <consortium name="EnsemblFungi"/>
        </authorList>
    </citation>
    <scope>IDENTIFICATION</scope>
    <source>
        <strain evidence="2">isolate 1-1 / race 1 (BBBD)</strain>
    </source>
</reference>
<dbReference type="EnsemblFungi" id="PTTG_06472-t43_1">
    <property type="protein sequence ID" value="PTTG_06472-t43_1-p1"/>
    <property type="gene ID" value="PTTG_06472"/>
</dbReference>
<protein>
    <submittedName>
        <fullName evidence="1 2">Uncharacterized protein</fullName>
    </submittedName>
</protein>
<organism evidence="1">
    <name type="scientific">Puccinia triticina (isolate 1-1 / race 1 (BBBD))</name>
    <name type="common">Brown leaf rust fungus</name>
    <dbReference type="NCBI Taxonomy" id="630390"/>
    <lineage>
        <taxon>Eukaryota</taxon>
        <taxon>Fungi</taxon>
        <taxon>Dikarya</taxon>
        <taxon>Basidiomycota</taxon>
        <taxon>Pucciniomycotina</taxon>
        <taxon>Pucciniomycetes</taxon>
        <taxon>Pucciniales</taxon>
        <taxon>Pucciniaceae</taxon>
        <taxon>Puccinia</taxon>
    </lineage>
</organism>
<reference evidence="2 3" key="3">
    <citation type="journal article" date="2017" name="G3 (Bethesda)">
        <title>Comparative analysis highlights variable genome content of wheat rusts and divergence of the mating loci.</title>
        <authorList>
            <person name="Cuomo C.A."/>
            <person name="Bakkeren G."/>
            <person name="Khalil H.B."/>
            <person name="Panwar V."/>
            <person name="Joly D."/>
            <person name="Linning R."/>
            <person name="Sakthikumar S."/>
            <person name="Song X."/>
            <person name="Adiconis X."/>
            <person name="Fan L."/>
            <person name="Goldberg J.M."/>
            <person name="Levin J.Z."/>
            <person name="Young S."/>
            <person name="Zeng Q."/>
            <person name="Anikster Y."/>
            <person name="Bruce M."/>
            <person name="Wang M."/>
            <person name="Yin C."/>
            <person name="McCallum B."/>
            <person name="Szabo L.J."/>
            <person name="Hulbert S."/>
            <person name="Chen X."/>
            <person name="Fellers J.P."/>
        </authorList>
    </citation>
    <scope>NUCLEOTIDE SEQUENCE</scope>
    <source>
        <strain evidence="3">Isolate 1-1 / race 1 (BBBD)</strain>
        <strain evidence="2">isolate 1-1 / race 1 (BBBD)</strain>
    </source>
</reference>
<dbReference type="EMBL" id="ADAS02000076">
    <property type="protein sequence ID" value="OAV91696.1"/>
    <property type="molecule type" value="Genomic_DNA"/>
</dbReference>
<dbReference type="AlphaFoldDB" id="A0A180GG35"/>